<gene>
    <name evidence="2" type="ORF">KC19_4G246800</name>
</gene>
<proteinExistence type="predicted"/>
<feature type="compositionally biased region" description="Low complexity" evidence="1">
    <location>
        <begin position="200"/>
        <end position="220"/>
    </location>
</feature>
<name>A0A8T0ID96_CERPU</name>
<evidence type="ECO:0000313" key="3">
    <source>
        <dbReference type="Proteomes" id="UP000822688"/>
    </source>
</evidence>
<comment type="caution">
    <text evidence="2">The sequence shown here is derived from an EMBL/GenBank/DDBJ whole genome shotgun (WGS) entry which is preliminary data.</text>
</comment>
<evidence type="ECO:0000256" key="1">
    <source>
        <dbReference type="SAM" id="MobiDB-lite"/>
    </source>
</evidence>
<accession>A0A8T0ID96</accession>
<dbReference type="EMBL" id="CM026424">
    <property type="protein sequence ID" value="KAG0581382.1"/>
    <property type="molecule type" value="Genomic_DNA"/>
</dbReference>
<reference evidence="2" key="1">
    <citation type="submission" date="2020-06" db="EMBL/GenBank/DDBJ databases">
        <title>WGS assembly of Ceratodon purpureus strain R40.</title>
        <authorList>
            <person name="Carey S.B."/>
            <person name="Jenkins J."/>
            <person name="Shu S."/>
            <person name="Lovell J.T."/>
            <person name="Sreedasyam A."/>
            <person name="Maumus F."/>
            <person name="Tiley G.P."/>
            <person name="Fernandez-Pozo N."/>
            <person name="Barry K."/>
            <person name="Chen C."/>
            <person name="Wang M."/>
            <person name="Lipzen A."/>
            <person name="Daum C."/>
            <person name="Saski C.A."/>
            <person name="Payton A.C."/>
            <person name="Mcbreen J.C."/>
            <person name="Conrad R.E."/>
            <person name="Kollar L.M."/>
            <person name="Olsson S."/>
            <person name="Huttunen S."/>
            <person name="Landis J.B."/>
            <person name="Wickett N.J."/>
            <person name="Johnson M.G."/>
            <person name="Rensing S.A."/>
            <person name="Grimwood J."/>
            <person name="Schmutz J."/>
            <person name="Mcdaniel S.F."/>
        </authorList>
    </citation>
    <scope>NUCLEOTIDE SEQUENCE</scope>
    <source>
        <strain evidence="2">R40</strain>
    </source>
</reference>
<organism evidence="2 3">
    <name type="scientific">Ceratodon purpureus</name>
    <name type="common">Fire moss</name>
    <name type="synonym">Dicranum purpureum</name>
    <dbReference type="NCBI Taxonomy" id="3225"/>
    <lineage>
        <taxon>Eukaryota</taxon>
        <taxon>Viridiplantae</taxon>
        <taxon>Streptophyta</taxon>
        <taxon>Embryophyta</taxon>
        <taxon>Bryophyta</taxon>
        <taxon>Bryophytina</taxon>
        <taxon>Bryopsida</taxon>
        <taxon>Dicranidae</taxon>
        <taxon>Pseudoditrichales</taxon>
        <taxon>Ditrichaceae</taxon>
        <taxon>Ceratodon</taxon>
    </lineage>
</organism>
<dbReference type="Proteomes" id="UP000822688">
    <property type="component" value="Chromosome 4"/>
</dbReference>
<sequence>MEDPLAPFAGLLEDDTDVVQGPFSLQEVNDYGHLYEYSSGFADFCVVDAGFESKLEHQTDVQSPESILIHTRFAEVTDQSDTSEQPKLVADDFADISATHGKVDEASNSDHKNGFQFSESADIGPADSELRSEVLELLSIFQAVYENKSAVDKPSLLKKCVSMCERIMERYYRLPQVVAMHEQAKALLQVFENGETESTFAGSTASSSFAGESSTSSGMSFRDHLKADVKEALDRVDRDAEETELSKDPNEGEVVDGVYIVKGIWYCKTHVELEQCDKCGVDYRLLNQVHRERTEVDQVDDSILKEQQRLEELELQRIVPPQSDPAIQETPTLVSTHQDSDDAEDFQSIAKDMNAELARAREKDEADFLKCFASFQIS</sequence>
<keyword evidence="3" id="KW-1185">Reference proteome</keyword>
<feature type="region of interest" description="Disordered" evidence="1">
    <location>
        <begin position="200"/>
        <end position="221"/>
    </location>
</feature>
<protein>
    <submittedName>
        <fullName evidence="2">Uncharacterized protein</fullName>
    </submittedName>
</protein>
<evidence type="ECO:0000313" key="2">
    <source>
        <dbReference type="EMBL" id="KAG0581382.1"/>
    </source>
</evidence>
<dbReference type="AlphaFoldDB" id="A0A8T0ID96"/>